<dbReference type="EC" id="2.3.1.176" evidence="1"/>
<dbReference type="SUPFAM" id="SSF53901">
    <property type="entry name" value="Thiolase-like"/>
    <property type="match status" value="2"/>
</dbReference>
<evidence type="ECO:0000313" key="10">
    <source>
        <dbReference type="Proteomes" id="UP000321058"/>
    </source>
</evidence>
<dbReference type="RefSeq" id="WP_147151199.1">
    <property type="nucleotide sequence ID" value="NZ_BKAJ01000071.1"/>
</dbReference>
<dbReference type="PROSITE" id="PS00737">
    <property type="entry name" value="THIOLASE_2"/>
    <property type="match status" value="1"/>
</dbReference>
<dbReference type="InterPro" id="IPR016039">
    <property type="entry name" value="Thiolase-like"/>
</dbReference>
<dbReference type="Gene3D" id="3.40.47.10">
    <property type="match status" value="1"/>
</dbReference>
<evidence type="ECO:0000256" key="6">
    <source>
        <dbReference type="ARBA" id="ARBA00032316"/>
    </source>
</evidence>
<gene>
    <name evidence="9" type="ORF">RSO01_40240</name>
</gene>
<sequence length="426" mass="45672">MRPKPTEGTTVRDVYVIGSYTTAFKKHPGMSWGDLAREAYLGTLSDAGMKNGADIETGWMGNCGMGFWGQNSIRAQALFQPLVEEGLFPERVPMFNVENACATASTAFMGAWKDILAGTHELSFCIGIEKLFSPDAPERTAGLFNQGYITSQHDRLVEEMNRVGEMVGSKFAPGDDRTIFMDTYAMQAKWHMWKYGTTQAQIAAGAAKNHNYGALNDKAQYRFQMTTQSVLEDQPVSYPLTRAMCAPIGDGAAAALLCSKEYLEKLPANVRERAVRIAGVGFSGGKYRNLDEPGLTRAAADKAYKMAGLGPDDIDVAEVHDATSFCEIYQCEMLRFCPEGEGGKFIDSGATGPDGKLPVNTSGGLVSKGHPVGATGLSMLAELTTQLRGEAGARQVKGAEIALAENGGGVIGMEEAVASVVILQRG</sequence>
<evidence type="ECO:0000313" key="9">
    <source>
        <dbReference type="EMBL" id="GEP56858.1"/>
    </source>
</evidence>
<keyword evidence="3" id="KW-0808">Transferase</keyword>
<dbReference type="PIRSF" id="PIRSF000429">
    <property type="entry name" value="Ac-CoA_Ac_transf"/>
    <property type="match status" value="1"/>
</dbReference>
<evidence type="ECO:0000256" key="1">
    <source>
        <dbReference type="ARBA" id="ARBA00012352"/>
    </source>
</evidence>
<keyword evidence="5" id="KW-0446">Lipid-binding</keyword>
<dbReference type="EMBL" id="BKAJ01000071">
    <property type="protein sequence ID" value="GEP56858.1"/>
    <property type="molecule type" value="Genomic_DNA"/>
</dbReference>
<keyword evidence="10" id="KW-1185">Reference proteome</keyword>
<dbReference type="PANTHER" id="PTHR42870:SF1">
    <property type="entry name" value="NON-SPECIFIC LIPID-TRANSFER PROTEIN-LIKE 2"/>
    <property type="match status" value="1"/>
</dbReference>
<dbReference type="OrthoDB" id="9790314at2"/>
<organism evidence="9 10">
    <name type="scientific">Reyranella soli</name>
    <dbReference type="NCBI Taxonomy" id="1230389"/>
    <lineage>
        <taxon>Bacteria</taxon>
        <taxon>Pseudomonadati</taxon>
        <taxon>Pseudomonadota</taxon>
        <taxon>Alphaproteobacteria</taxon>
        <taxon>Hyphomicrobiales</taxon>
        <taxon>Reyranellaceae</taxon>
        <taxon>Reyranella</taxon>
    </lineage>
</organism>
<evidence type="ECO:0000259" key="8">
    <source>
        <dbReference type="Pfam" id="PF22691"/>
    </source>
</evidence>
<dbReference type="GO" id="GO:0003988">
    <property type="term" value="F:acetyl-CoA C-acyltransferase activity"/>
    <property type="evidence" value="ECO:0007669"/>
    <property type="project" value="UniProtKB-ARBA"/>
</dbReference>
<reference evidence="9 10" key="1">
    <citation type="submission" date="2019-07" db="EMBL/GenBank/DDBJ databases">
        <title>Whole genome shotgun sequence of Reyranella soli NBRC 108950.</title>
        <authorList>
            <person name="Hosoyama A."/>
            <person name="Uohara A."/>
            <person name="Ohji S."/>
            <person name="Ichikawa N."/>
        </authorList>
    </citation>
    <scope>NUCLEOTIDE SEQUENCE [LARGE SCALE GENOMIC DNA]</scope>
    <source>
        <strain evidence="9 10">NBRC 108950</strain>
    </source>
</reference>
<feature type="domain" description="Thiolase N-terminal" evidence="7">
    <location>
        <begin position="14"/>
        <end position="220"/>
    </location>
</feature>
<accession>A0A512ND24</accession>
<evidence type="ECO:0000256" key="5">
    <source>
        <dbReference type="ARBA" id="ARBA00023121"/>
    </source>
</evidence>
<dbReference type="Proteomes" id="UP000321058">
    <property type="component" value="Unassembled WGS sequence"/>
</dbReference>
<dbReference type="PANTHER" id="PTHR42870">
    <property type="entry name" value="ACETYL-COA C-ACETYLTRANSFERASE"/>
    <property type="match status" value="1"/>
</dbReference>
<evidence type="ECO:0000259" key="7">
    <source>
        <dbReference type="Pfam" id="PF00108"/>
    </source>
</evidence>
<dbReference type="AlphaFoldDB" id="A0A512ND24"/>
<dbReference type="InterPro" id="IPR020613">
    <property type="entry name" value="Thiolase_CS"/>
</dbReference>
<dbReference type="Pfam" id="PF22691">
    <property type="entry name" value="Thiolase_C_1"/>
    <property type="match status" value="1"/>
</dbReference>
<evidence type="ECO:0000256" key="4">
    <source>
        <dbReference type="ARBA" id="ARBA00023055"/>
    </source>
</evidence>
<name>A0A512ND24_9HYPH</name>
<evidence type="ECO:0000256" key="2">
    <source>
        <dbReference type="ARBA" id="ARBA00022448"/>
    </source>
</evidence>
<dbReference type="InterPro" id="IPR055140">
    <property type="entry name" value="Thiolase_C_2"/>
</dbReference>
<dbReference type="InterPro" id="IPR002155">
    <property type="entry name" value="Thiolase"/>
</dbReference>
<dbReference type="GO" id="GO:0006869">
    <property type="term" value="P:lipid transport"/>
    <property type="evidence" value="ECO:0007669"/>
    <property type="project" value="UniProtKB-KW"/>
</dbReference>
<evidence type="ECO:0000256" key="3">
    <source>
        <dbReference type="ARBA" id="ARBA00022679"/>
    </source>
</evidence>
<dbReference type="InterPro" id="IPR020616">
    <property type="entry name" value="Thiolase_N"/>
</dbReference>
<keyword evidence="4" id="KW-0445">Lipid transport</keyword>
<protein>
    <recommendedName>
        <fullName evidence="1">propanoyl-CoA C-acyltransferase</fullName>
        <ecNumber evidence="1">2.3.1.176</ecNumber>
    </recommendedName>
    <alternativeName>
        <fullName evidence="6">Propanoyl-CoA C-acyltransferase</fullName>
    </alternativeName>
</protein>
<dbReference type="GO" id="GO:0008289">
    <property type="term" value="F:lipid binding"/>
    <property type="evidence" value="ECO:0007669"/>
    <property type="project" value="UniProtKB-KW"/>
</dbReference>
<feature type="domain" description="Thiolase C-terminal" evidence="8">
    <location>
        <begin position="296"/>
        <end position="413"/>
    </location>
</feature>
<dbReference type="Pfam" id="PF00108">
    <property type="entry name" value="Thiolase_N"/>
    <property type="match status" value="1"/>
</dbReference>
<proteinExistence type="predicted"/>
<dbReference type="CDD" id="cd00829">
    <property type="entry name" value="SCP-x_thiolase"/>
    <property type="match status" value="1"/>
</dbReference>
<keyword evidence="2" id="KW-0813">Transport</keyword>
<comment type="caution">
    <text evidence="9">The sequence shown here is derived from an EMBL/GenBank/DDBJ whole genome shotgun (WGS) entry which is preliminary data.</text>
</comment>